<dbReference type="SUPFAM" id="SSF46689">
    <property type="entry name" value="Homeodomain-like"/>
    <property type="match status" value="1"/>
</dbReference>
<evidence type="ECO:0000313" key="6">
    <source>
        <dbReference type="EMBL" id="NUU29137.1"/>
    </source>
</evidence>
<sequence>MNRRQAAMAASRGAIVAAAGAQFARYGYEATSFARIAEAMGRPKSAIGYHLFPSKHALAVAVIEEQQVRWVETAAAAADEPAGVERLTRVLLDTALETRERPEAGGAVRLLRELLHTDVEVPRGFVWADFIREQLDAARPADAPALPDRAEDLLLEATFGLVTSAATTTPDDLVARLRALWVPLLVSFGIADADVRVASVADATTRGPA</sequence>
<keyword evidence="3" id="KW-0804">Transcription</keyword>
<evidence type="ECO:0000256" key="2">
    <source>
        <dbReference type="ARBA" id="ARBA00023125"/>
    </source>
</evidence>
<keyword evidence="8" id="KW-1185">Reference proteome</keyword>
<dbReference type="PANTHER" id="PTHR47506">
    <property type="entry name" value="TRANSCRIPTIONAL REGULATORY PROTEIN"/>
    <property type="match status" value="1"/>
</dbReference>
<evidence type="ECO:0000313" key="8">
    <source>
        <dbReference type="Proteomes" id="UP001652264"/>
    </source>
</evidence>
<dbReference type="PANTHER" id="PTHR47506:SF7">
    <property type="entry name" value="TRANSCRIPTIONAL REGULATORY PROTEIN"/>
    <property type="match status" value="1"/>
</dbReference>
<gene>
    <name evidence="6" type="ORF">HP467_13625</name>
    <name evidence="5" type="ORF">NYQ28_00715</name>
</gene>
<name>A0A850DUJ2_9MICO</name>
<dbReference type="RefSeq" id="WP_141861442.1">
    <property type="nucleotide sequence ID" value="NZ_BAAAWP010000001.1"/>
</dbReference>
<feature type="domain" description="HTH tetR-type" evidence="4">
    <location>
        <begin position="15"/>
        <end position="62"/>
    </location>
</feature>
<dbReference type="EMBL" id="JANVAD010000001">
    <property type="protein sequence ID" value="MCS6521089.1"/>
    <property type="molecule type" value="Genomic_DNA"/>
</dbReference>
<evidence type="ECO:0000256" key="1">
    <source>
        <dbReference type="ARBA" id="ARBA00023015"/>
    </source>
</evidence>
<dbReference type="InterPro" id="IPR009057">
    <property type="entry name" value="Homeodomain-like_sf"/>
</dbReference>
<evidence type="ECO:0000259" key="4">
    <source>
        <dbReference type="Pfam" id="PF00440"/>
    </source>
</evidence>
<dbReference type="Proteomes" id="UP000539146">
    <property type="component" value="Unassembled WGS sequence"/>
</dbReference>
<keyword evidence="1" id="KW-0805">Transcription regulation</keyword>
<evidence type="ECO:0000313" key="5">
    <source>
        <dbReference type="EMBL" id="MCS6521089.1"/>
    </source>
</evidence>
<evidence type="ECO:0000256" key="3">
    <source>
        <dbReference type="ARBA" id="ARBA00023163"/>
    </source>
</evidence>
<dbReference type="AlphaFoldDB" id="A0A850DUJ2"/>
<dbReference type="Proteomes" id="UP001652264">
    <property type="component" value="Unassembled WGS sequence"/>
</dbReference>
<dbReference type="GO" id="GO:0003677">
    <property type="term" value="F:DNA binding"/>
    <property type="evidence" value="ECO:0007669"/>
    <property type="project" value="UniProtKB-KW"/>
</dbReference>
<dbReference type="Gene3D" id="1.10.357.10">
    <property type="entry name" value="Tetracycline Repressor, domain 2"/>
    <property type="match status" value="1"/>
</dbReference>
<evidence type="ECO:0000313" key="7">
    <source>
        <dbReference type="Proteomes" id="UP000539146"/>
    </source>
</evidence>
<reference evidence="5 8" key="2">
    <citation type="submission" date="2022-08" db="EMBL/GenBank/DDBJ databases">
        <title>Taxonomy of Curtobacterium flaccumfaciens.</title>
        <authorList>
            <person name="Osdaghi E."/>
            <person name="Taghavi S.M."/>
            <person name="Hamidizade M."/>
            <person name="Abachi H."/>
            <person name="Fazliarab A."/>
            <person name="Baeyen S."/>
            <person name="Portier P."/>
            <person name="Van Vaerenbergh J."/>
            <person name="Jacques M.-A."/>
        </authorList>
    </citation>
    <scope>NUCLEOTIDE SEQUENCE [LARGE SCALE GENOMIC DNA]</scope>
    <source>
        <strain evidence="5 8">LMG8786T</strain>
    </source>
</reference>
<comment type="caution">
    <text evidence="6">The sequence shown here is derived from an EMBL/GenBank/DDBJ whole genome shotgun (WGS) entry which is preliminary data.</text>
</comment>
<dbReference type="EMBL" id="JABMCG010000120">
    <property type="protein sequence ID" value="NUU29137.1"/>
    <property type="molecule type" value="Genomic_DNA"/>
</dbReference>
<accession>A0A850DUJ2</accession>
<protein>
    <submittedName>
        <fullName evidence="6">TetR family transcriptional regulator</fullName>
    </submittedName>
</protein>
<organism evidence="6 7">
    <name type="scientific">Curtobacterium citreum</name>
    <dbReference type="NCBI Taxonomy" id="2036"/>
    <lineage>
        <taxon>Bacteria</taxon>
        <taxon>Bacillati</taxon>
        <taxon>Actinomycetota</taxon>
        <taxon>Actinomycetes</taxon>
        <taxon>Micrococcales</taxon>
        <taxon>Microbacteriaceae</taxon>
        <taxon>Curtobacterium</taxon>
    </lineage>
</organism>
<dbReference type="InterPro" id="IPR001647">
    <property type="entry name" value="HTH_TetR"/>
</dbReference>
<proteinExistence type="predicted"/>
<dbReference type="GeneID" id="95324003"/>
<keyword evidence="2" id="KW-0238">DNA-binding</keyword>
<reference evidence="6 7" key="1">
    <citation type="submission" date="2020-05" db="EMBL/GenBank/DDBJ databases">
        <title>Genome Sequencing of Type Strains.</title>
        <authorList>
            <person name="Lemaire J.F."/>
            <person name="Inderbitzin P."/>
            <person name="Gregorio O.A."/>
            <person name="Collins S.B."/>
            <person name="Wespe N."/>
            <person name="Knight-Connoni V."/>
        </authorList>
    </citation>
    <scope>NUCLEOTIDE SEQUENCE [LARGE SCALE GENOMIC DNA]</scope>
    <source>
        <strain evidence="6 7">DSM 20512</strain>
    </source>
</reference>
<dbReference type="Pfam" id="PF00440">
    <property type="entry name" value="TetR_N"/>
    <property type="match status" value="1"/>
</dbReference>